<proteinExistence type="predicted"/>
<dbReference type="EMBL" id="BJVC01000009">
    <property type="protein sequence ID" value="GEL03373.1"/>
    <property type="molecule type" value="Genomic_DNA"/>
</dbReference>
<dbReference type="AlphaFoldDB" id="A0A511BUD0"/>
<reference evidence="1 2" key="1">
    <citation type="submission" date="2019-07" db="EMBL/GenBank/DDBJ databases">
        <title>Whole genome shotgun sequence of Swaminathania salitolerans NBRC 104436.</title>
        <authorList>
            <person name="Hosoyama A."/>
            <person name="Uohara A."/>
            <person name="Ohji S."/>
            <person name="Ichikawa N."/>
        </authorList>
    </citation>
    <scope>NUCLEOTIDE SEQUENCE [LARGE SCALE GENOMIC DNA]</scope>
    <source>
        <strain evidence="1 2">NBRC 104436</strain>
    </source>
</reference>
<evidence type="ECO:0000313" key="1">
    <source>
        <dbReference type="EMBL" id="GEL03373.1"/>
    </source>
</evidence>
<accession>A0A511BUD0</accession>
<keyword evidence="2" id="KW-1185">Reference proteome</keyword>
<dbReference type="AntiFam" id="ANF00029">
    <property type="entry name" value="Antisense to 16S rRNA"/>
</dbReference>
<sequence>MIQPQVPLRLPCYDFTPVADPTVVGCVLAVRSPASGQTNSHGVTGGVYKARERIHRGMLIRDY</sequence>
<protein>
    <submittedName>
        <fullName evidence="1">Uncharacterized protein</fullName>
    </submittedName>
</protein>
<organism evidence="1 2">
    <name type="scientific">Swaminathania salitolerans</name>
    <dbReference type="NCBI Taxonomy" id="182838"/>
    <lineage>
        <taxon>Bacteria</taxon>
        <taxon>Pseudomonadati</taxon>
        <taxon>Pseudomonadota</taxon>
        <taxon>Alphaproteobacteria</taxon>
        <taxon>Acetobacterales</taxon>
        <taxon>Acetobacteraceae</taxon>
        <taxon>Swaminathania</taxon>
    </lineage>
</organism>
<gene>
    <name evidence="1" type="ORF">SSA02_25360</name>
</gene>
<name>A0A511BUD0_9PROT</name>
<evidence type="ECO:0000313" key="2">
    <source>
        <dbReference type="Proteomes" id="UP000321405"/>
    </source>
</evidence>
<comment type="caution">
    <text evidence="1">The sequence shown here is derived from an EMBL/GenBank/DDBJ whole genome shotgun (WGS) entry which is preliminary data.</text>
</comment>
<dbReference type="Proteomes" id="UP000321405">
    <property type="component" value="Unassembled WGS sequence"/>
</dbReference>